<name>A0ACC2JZL9_9PEZI</name>
<reference evidence="1" key="1">
    <citation type="submission" date="2022-12" db="EMBL/GenBank/DDBJ databases">
        <title>Genome Sequence of Lasiodiplodia mahajangana.</title>
        <authorList>
            <person name="Buettner E."/>
        </authorList>
    </citation>
    <scope>NUCLEOTIDE SEQUENCE</scope>
    <source>
        <strain evidence="1">VT137</strain>
    </source>
</reference>
<keyword evidence="2" id="KW-1185">Reference proteome</keyword>
<sequence>MEFQLPRNNNALGYAIVAILFVISTISVLLRFNTKILILRQPSIVDILLAAGYGGWTACIAFTYGLGQNPSLFVYSDELPVNLVALILFLRTVFILSVLLSFYIPLLKSAIRLEWIQNFVPKGTRNAIFWSFHFVMWSNIVFYIVIIVLEFISCSPVACGWDKTIHGGHCNIFNLAWLGAVTSRVNLLTDIAIFLIPQQVVWRLNMSRAKKVGVSIVFAVGILGVVAAVVRTVYIVRSAREYTTNYTYAFSSVVLAVLAESTSIIFVFVICAPAALRTVATIPKVMTSLRSLADKSVEWLRGSTRSRMESKSSRRPHIPTFGSPKNNDSYAELDSYHMNSLSQRHFPQTEISLQIQQQQANNVRGPTLSQRGIVRETEFDATSVKGYDSNSAEEQLAHQHPWINDDRA</sequence>
<dbReference type="EMBL" id="JAPUUL010000100">
    <property type="protein sequence ID" value="KAJ8132657.1"/>
    <property type="molecule type" value="Genomic_DNA"/>
</dbReference>
<evidence type="ECO:0000313" key="2">
    <source>
        <dbReference type="Proteomes" id="UP001153332"/>
    </source>
</evidence>
<comment type="caution">
    <text evidence="1">The sequence shown here is derived from an EMBL/GenBank/DDBJ whole genome shotgun (WGS) entry which is preliminary data.</text>
</comment>
<accession>A0ACC2JZL9</accession>
<evidence type="ECO:0000313" key="1">
    <source>
        <dbReference type="EMBL" id="KAJ8132657.1"/>
    </source>
</evidence>
<proteinExistence type="predicted"/>
<protein>
    <submittedName>
        <fullName evidence="1">Uncharacterized protein</fullName>
    </submittedName>
</protein>
<dbReference type="Proteomes" id="UP001153332">
    <property type="component" value="Unassembled WGS sequence"/>
</dbReference>
<gene>
    <name evidence="1" type="ORF">O1611_g972</name>
</gene>
<organism evidence="1 2">
    <name type="scientific">Lasiodiplodia mahajangana</name>
    <dbReference type="NCBI Taxonomy" id="1108764"/>
    <lineage>
        <taxon>Eukaryota</taxon>
        <taxon>Fungi</taxon>
        <taxon>Dikarya</taxon>
        <taxon>Ascomycota</taxon>
        <taxon>Pezizomycotina</taxon>
        <taxon>Dothideomycetes</taxon>
        <taxon>Dothideomycetes incertae sedis</taxon>
        <taxon>Botryosphaeriales</taxon>
        <taxon>Botryosphaeriaceae</taxon>
        <taxon>Lasiodiplodia</taxon>
    </lineage>
</organism>